<dbReference type="Proteomes" id="UP000249819">
    <property type="component" value="Unassembled WGS sequence"/>
</dbReference>
<sequence>MFLFRRRSSSQVSTEALLAFMGTDLHSHLLPAVDDGVQDVATSLEFIHALQQMGIRQIITTPHVMMDRFPNDLHTLSDPYQQVQAALREEGNTIPFRHAGEYYLDETLPQLLQQPLMKLFDQVVLVEMSFMSAPPQIFQWLFDLQAAGYQPLLAHPERYAYHHQHPESYARYRERGCMMQVNLLSLTGYYGKHIKQAAEYLLQKGWIDYIGTDLHHHKHLQAIRDMATNKKLRQTLEAYPFKNAAIPVTG</sequence>
<dbReference type="SUPFAM" id="SSF89550">
    <property type="entry name" value="PHP domain-like"/>
    <property type="match status" value="1"/>
</dbReference>
<gene>
    <name evidence="5" type="ORF">CLV59_11376</name>
</gene>
<protein>
    <recommendedName>
        <fullName evidence="2">protein-tyrosine-phosphatase</fullName>
        <ecNumber evidence="2">3.1.3.48</ecNumber>
    </recommendedName>
</protein>
<dbReference type="Pfam" id="PF19567">
    <property type="entry name" value="CpsB_CapC"/>
    <property type="match status" value="1"/>
</dbReference>
<evidence type="ECO:0000313" key="6">
    <source>
        <dbReference type="Proteomes" id="UP000249819"/>
    </source>
</evidence>
<dbReference type="RefSeq" id="WP_111595468.1">
    <property type="nucleotide sequence ID" value="NZ_QLMA01000013.1"/>
</dbReference>
<organism evidence="5 6">
    <name type="scientific">Chitinophaga dinghuensis</name>
    <dbReference type="NCBI Taxonomy" id="1539050"/>
    <lineage>
        <taxon>Bacteria</taxon>
        <taxon>Pseudomonadati</taxon>
        <taxon>Bacteroidota</taxon>
        <taxon>Chitinophagia</taxon>
        <taxon>Chitinophagales</taxon>
        <taxon>Chitinophagaceae</taxon>
        <taxon>Chitinophaga</taxon>
    </lineage>
</organism>
<evidence type="ECO:0000256" key="4">
    <source>
        <dbReference type="ARBA" id="ARBA00051722"/>
    </source>
</evidence>
<dbReference type="GO" id="GO:0004725">
    <property type="term" value="F:protein tyrosine phosphatase activity"/>
    <property type="evidence" value="ECO:0007669"/>
    <property type="project" value="UniProtKB-EC"/>
</dbReference>
<evidence type="ECO:0000256" key="2">
    <source>
        <dbReference type="ARBA" id="ARBA00013064"/>
    </source>
</evidence>
<dbReference type="PANTHER" id="PTHR39181">
    <property type="entry name" value="TYROSINE-PROTEIN PHOSPHATASE YWQE"/>
    <property type="match status" value="1"/>
</dbReference>
<keyword evidence="6" id="KW-1185">Reference proteome</keyword>
<accession>A0A327VSG2</accession>
<proteinExistence type="inferred from homology"/>
<evidence type="ECO:0000256" key="1">
    <source>
        <dbReference type="ARBA" id="ARBA00005750"/>
    </source>
</evidence>
<name>A0A327VSG2_9BACT</name>
<comment type="catalytic activity">
    <reaction evidence="4">
        <text>O-phospho-L-tyrosyl-[protein] + H2O = L-tyrosyl-[protein] + phosphate</text>
        <dbReference type="Rhea" id="RHEA:10684"/>
        <dbReference type="Rhea" id="RHEA-COMP:10136"/>
        <dbReference type="Rhea" id="RHEA-COMP:20101"/>
        <dbReference type="ChEBI" id="CHEBI:15377"/>
        <dbReference type="ChEBI" id="CHEBI:43474"/>
        <dbReference type="ChEBI" id="CHEBI:46858"/>
        <dbReference type="ChEBI" id="CHEBI:61978"/>
        <dbReference type="EC" id="3.1.3.48"/>
    </reaction>
</comment>
<evidence type="ECO:0000256" key="3">
    <source>
        <dbReference type="ARBA" id="ARBA00022801"/>
    </source>
</evidence>
<dbReference type="InterPro" id="IPR016195">
    <property type="entry name" value="Pol/histidinol_Pase-like"/>
</dbReference>
<dbReference type="EMBL" id="QLMA01000013">
    <property type="protein sequence ID" value="RAJ73523.1"/>
    <property type="molecule type" value="Genomic_DNA"/>
</dbReference>
<evidence type="ECO:0000313" key="5">
    <source>
        <dbReference type="EMBL" id="RAJ73523.1"/>
    </source>
</evidence>
<reference evidence="5 6" key="1">
    <citation type="submission" date="2018-06" db="EMBL/GenBank/DDBJ databases">
        <title>Genomic Encyclopedia of Archaeal and Bacterial Type Strains, Phase II (KMG-II): from individual species to whole genera.</title>
        <authorList>
            <person name="Goeker M."/>
        </authorList>
    </citation>
    <scope>NUCLEOTIDE SEQUENCE [LARGE SCALE GENOMIC DNA]</scope>
    <source>
        <strain evidence="5 6">DSM 29821</strain>
    </source>
</reference>
<dbReference type="OrthoDB" id="9788539at2"/>
<dbReference type="PANTHER" id="PTHR39181:SF1">
    <property type="entry name" value="TYROSINE-PROTEIN PHOSPHATASE YWQE"/>
    <property type="match status" value="1"/>
</dbReference>
<comment type="caution">
    <text evidence="5">The sequence shown here is derived from an EMBL/GenBank/DDBJ whole genome shotgun (WGS) entry which is preliminary data.</text>
</comment>
<dbReference type="EC" id="3.1.3.48" evidence="2"/>
<comment type="similarity">
    <text evidence="1">Belongs to the metallo-dependent hydrolases superfamily. CpsB/CapC family.</text>
</comment>
<keyword evidence="3" id="KW-0378">Hydrolase</keyword>
<dbReference type="GO" id="GO:0030145">
    <property type="term" value="F:manganese ion binding"/>
    <property type="evidence" value="ECO:0007669"/>
    <property type="project" value="InterPro"/>
</dbReference>
<dbReference type="InterPro" id="IPR016667">
    <property type="entry name" value="Caps_polysacc_synth_CpsB/CapC"/>
</dbReference>
<dbReference type="Gene3D" id="3.20.20.140">
    <property type="entry name" value="Metal-dependent hydrolases"/>
    <property type="match status" value="1"/>
</dbReference>
<dbReference type="AlphaFoldDB" id="A0A327VSG2"/>